<keyword evidence="6" id="KW-0808">Transferase</keyword>
<keyword evidence="4 6" id="KW-1133">Transmembrane helix</keyword>
<dbReference type="GO" id="GO:0006629">
    <property type="term" value="P:lipid metabolic process"/>
    <property type="evidence" value="ECO:0007669"/>
    <property type="project" value="UniProtKB-KW"/>
</dbReference>
<dbReference type="GO" id="GO:0046677">
    <property type="term" value="P:response to antibiotic"/>
    <property type="evidence" value="ECO:0007669"/>
    <property type="project" value="UniProtKB-KW"/>
</dbReference>
<accession>B7GGZ8</accession>
<comment type="function">
    <text evidence="6">Catalyzes the transfer of a lysyl group from L-lysyl-tRNA(Lys) to membrane-bound phosphatidylglycerol (PG), which produces lysylphosphatidylglycerol (LPG), a major component of the bacterial membrane with a positive net charge. LPG synthesis contributes to bacterial virulence as it is involved in the resistance mechanism against cationic antimicrobial peptides (CAMP) produces by the host's immune system (defensins, cathelicidins) and by the competing microorganisms.</text>
</comment>
<evidence type="ECO:0000256" key="6">
    <source>
        <dbReference type="RuleBase" id="RU363042"/>
    </source>
</evidence>
<dbReference type="PANTHER" id="PTHR39087">
    <property type="entry name" value="UPF0104 MEMBRANE PROTEIN MJ1595"/>
    <property type="match status" value="1"/>
</dbReference>
<name>B7GGZ8_ANOFW</name>
<keyword evidence="2" id="KW-1003">Cell membrane</keyword>
<feature type="transmembrane region" description="Helical" evidence="6">
    <location>
        <begin position="157"/>
        <end position="176"/>
    </location>
</feature>
<organism evidence="7 8">
    <name type="scientific">Anoxybacillus flavithermus (strain DSM 21510 / WK1)</name>
    <dbReference type="NCBI Taxonomy" id="491915"/>
    <lineage>
        <taxon>Bacteria</taxon>
        <taxon>Bacillati</taxon>
        <taxon>Bacillota</taxon>
        <taxon>Bacilli</taxon>
        <taxon>Bacillales</taxon>
        <taxon>Anoxybacillaceae</taxon>
        <taxon>Anoxybacillus</taxon>
    </lineage>
</organism>
<protein>
    <recommendedName>
        <fullName evidence="6">Phosphatidylglycerol lysyltransferase</fullName>
        <ecNumber evidence="6">2.3.2.3</ecNumber>
    </recommendedName>
    <alternativeName>
        <fullName evidence="6">Lysylphosphatidylglycerol synthase</fullName>
    </alternativeName>
</protein>
<dbReference type="GO" id="GO:0005886">
    <property type="term" value="C:plasma membrane"/>
    <property type="evidence" value="ECO:0007669"/>
    <property type="project" value="UniProtKB-SubCell"/>
</dbReference>
<keyword evidence="6" id="KW-0046">Antibiotic resistance</keyword>
<sequence>MNGRSNMKNKQIKILMRLISLICIVAFIWMTIHHFDAQLLFDLMHKLVSQPWHTSYMVTMYGFAFVLRAMAWKLYLPQARFQTCIDGLFASLFINHIFPIKIGDVARVGICAKQNRIPFSIVAESVIVLRLLDLVVLFFFAFLGTIVYMHMIIRSAVIFPLIFGGIVFLFFFLRRMDLSWVQKHKQHWNMIRGSHRFVLIVIAIVFSWICEAVVLFEMAKMVAFPLSFSEALWVNSMAVGGQVFQMTPGGLATYEAVMAFALTRIHSYWEQAYALALVTHLFKFLFSYVVGLYVWWRIPTLWTFVRKEDVA</sequence>
<dbReference type="Pfam" id="PF03706">
    <property type="entry name" value="LPG_synthase_TM"/>
    <property type="match status" value="1"/>
</dbReference>
<dbReference type="eggNOG" id="COG0392">
    <property type="taxonomic scope" value="Bacteria"/>
</dbReference>
<feature type="transmembrane region" description="Helical" evidence="6">
    <location>
        <begin position="131"/>
        <end position="151"/>
    </location>
</feature>
<dbReference type="KEGG" id="afl:Aflv_0572"/>
<feature type="transmembrane region" description="Helical" evidence="6">
    <location>
        <begin position="52"/>
        <end position="71"/>
    </location>
</feature>
<proteinExistence type="inferred from homology"/>
<evidence type="ECO:0000256" key="1">
    <source>
        <dbReference type="ARBA" id="ARBA00004651"/>
    </source>
</evidence>
<dbReference type="Proteomes" id="UP000000742">
    <property type="component" value="Chromosome"/>
</dbReference>
<evidence type="ECO:0000313" key="8">
    <source>
        <dbReference type="Proteomes" id="UP000000742"/>
    </source>
</evidence>
<dbReference type="EC" id="2.3.2.3" evidence="6"/>
<comment type="subcellular location">
    <subcellularLocation>
        <location evidence="1 6">Cell membrane</location>
        <topology evidence="1 6">Multi-pass membrane protein</topology>
    </subcellularLocation>
</comment>
<dbReference type="EMBL" id="CP000922">
    <property type="protein sequence ID" value="ACJ32953.1"/>
    <property type="molecule type" value="Genomic_DNA"/>
</dbReference>
<feature type="transmembrane region" description="Helical" evidence="6">
    <location>
        <begin position="274"/>
        <end position="296"/>
    </location>
</feature>
<comment type="catalytic activity">
    <reaction evidence="6">
        <text>L-lysyl-tRNA(Lys) + a 1,2-diacyl-sn-glycero-3-phospho-(1'-sn-glycerol) = a 1,2-diacyl-sn-glycero-3-phospho-1'-(3'-O-L-lysyl)-sn-glycerol + tRNA(Lys)</text>
        <dbReference type="Rhea" id="RHEA:10668"/>
        <dbReference type="Rhea" id="RHEA-COMP:9696"/>
        <dbReference type="Rhea" id="RHEA-COMP:9697"/>
        <dbReference type="ChEBI" id="CHEBI:64716"/>
        <dbReference type="ChEBI" id="CHEBI:75792"/>
        <dbReference type="ChEBI" id="CHEBI:78442"/>
        <dbReference type="ChEBI" id="CHEBI:78529"/>
        <dbReference type="EC" id="2.3.2.3"/>
    </reaction>
</comment>
<dbReference type="HOGENOM" id="CLU_884983_0_0_9"/>
<dbReference type="PANTHER" id="PTHR39087:SF2">
    <property type="entry name" value="UPF0104 MEMBRANE PROTEIN MJ1595"/>
    <property type="match status" value="1"/>
</dbReference>
<evidence type="ECO:0000313" key="7">
    <source>
        <dbReference type="EMBL" id="ACJ32953.1"/>
    </source>
</evidence>
<feature type="transmembrane region" description="Helical" evidence="6">
    <location>
        <begin position="197"/>
        <end position="223"/>
    </location>
</feature>
<dbReference type="GO" id="GO:0050071">
    <property type="term" value="F:phosphatidylglycerol lysyltransferase activity"/>
    <property type="evidence" value="ECO:0007669"/>
    <property type="project" value="UniProtKB-EC"/>
</dbReference>
<gene>
    <name evidence="6" type="primary">mprF</name>
    <name evidence="7" type="ordered locus">Aflv_0572</name>
</gene>
<keyword evidence="5 6" id="KW-0472">Membrane</keyword>
<evidence type="ECO:0000256" key="3">
    <source>
        <dbReference type="ARBA" id="ARBA00022692"/>
    </source>
</evidence>
<evidence type="ECO:0000256" key="2">
    <source>
        <dbReference type="ARBA" id="ARBA00022475"/>
    </source>
</evidence>
<evidence type="ECO:0000256" key="4">
    <source>
        <dbReference type="ARBA" id="ARBA00022989"/>
    </source>
</evidence>
<keyword evidence="3 6" id="KW-0812">Transmembrane</keyword>
<dbReference type="AlphaFoldDB" id="B7GGZ8"/>
<comment type="similarity">
    <text evidence="6">Belongs to the LPG synthase family.</text>
</comment>
<evidence type="ECO:0000256" key="5">
    <source>
        <dbReference type="ARBA" id="ARBA00023136"/>
    </source>
</evidence>
<dbReference type="STRING" id="491915.Aflv_0572"/>
<keyword evidence="6" id="KW-0443">Lipid metabolism</keyword>
<dbReference type="InterPro" id="IPR022791">
    <property type="entry name" value="L-PG_synthase/AglD"/>
</dbReference>
<feature type="transmembrane region" description="Helical" evidence="6">
    <location>
        <begin position="12"/>
        <end position="32"/>
    </location>
</feature>
<reference evidence="7 8" key="1">
    <citation type="journal article" date="2008" name="Genome Biol.">
        <title>Encapsulated in silica: genome, proteome and physiology of the thermophilic bacterium Anoxybacillus flavithermus WK1.</title>
        <authorList>
            <person name="Saw J.H."/>
            <person name="Mountain B.W."/>
            <person name="Feng L."/>
            <person name="Omelchenko M.V."/>
            <person name="Hou S."/>
            <person name="Saito J.A."/>
            <person name="Stott M.B."/>
            <person name="Li D."/>
            <person name="Zhao G."/>
            <person name="Wu J."/>
            <person name="Galperin M.Y."/>
            <person name="Koonin E.V."/>
            <person name="Makarova K.S."/>
            <person name="Wolf Y.I."/>
            <person name="Rigden D.J."/>
            <person name="Dunfield P.F."/>
            <person name="Wang L."/>
            <person name="Alam M."/>
        </authorList>
    </citation>
    <scope>NUCLEOTIDE SEQUENCE [LARGE SCALE GENOMIC DNA]</scope>
    <source>
        <strain evidence="8">DSM 21510 / WK1</strain>
    </source>
</reference>